<feature type="region of interest" description="Disordered" evidence="1">
    <location>
        <begin position="1"/>
        <end position="42"/>
    </location>
</feature>
<accession>A0A9W7GAS8</accession>
<dbReference type="Proteomes" id="UP001165065">
    <property type="component" value="Unassembled WGS sequence"/>
</dbReference>
<protein>
    <submittedName>
        <fullName evidence="2">Uncharacterized protein</fullName>
    </submittedName>
</protein>
<feature type="region of interest" description="Disordered" evidence="1">
    <location>
        <begin position="158"/>
        <end position="206"/>
    </location>
</feature>
<reference evidence="3" key="1">
    <citation type="journal article" date="2023" name="Commun. Biol.">
        <title>Genome analysis of Parmales, the sister group of diatoms, reveals the evolutionary specialization of diatoms from phago-mixotrophs to photoautotrophs.</title>
        <authorList>
            <person name="Ban H."/>
            <person name="Sato S."/>
            <person name="Yoshikawa S."/>
            <person name="Yamada K."/>
            <person name="Nakamura Y."/>
            <person name="Ichinomiya M."/>
            <person name="Sato N."/>
            <person name="Blanc-Mathieu R."/>
            <person name="Endo H."/>
            <person name="Kuwata A."/>
            <person name="Ogata H."/>
        </authorList>
    </citation>
    <scope>NUCLEOTIDE SEQUENCE [LARGE SCALE GENOMIC DNA]</scope>
</reference>
<dbReference type="OrthoDB" id="45900at2759"/>
<dbReference type="AlphaFoldDB" id="A0A9W7GAS8"/>
<dbReference type="InterPro" id="IPR023393">
    <property type="entry name" value="START-like_dom_sf"/>
</dbReference>
<organism evidence="2 3">
    <name type="scientific">Triparma columacea</name>
    <dbReference type="NCBI Taxonomy" id="722753"/>
    <lineage>
        <taxon>Eukaryota</taxon>
        <taxon>Sar</taxon>
        <taxon>Stramenopiles</taxon>
        <taxon>Ochrophyta</taxon>
        <taxon>Bolidophyceae</taxon>
        <taxon>Parmales</taxon>
        <taxon>Triparmaceae</taxon>
        <taxon>Triparma</taxon>
    </lineage>
</organism>
<feature type="compositionally biased region" description="Polar residues" evidence="1">
    <location>
        <begin position="1"/>
        <end position="19"/>
    </location>
</feature>
<evidence type="ECO:0000313" key="2">
    <source>
        <dbReference type="EMBL" id="GMI39993.1"/>
    </source>
</evidence>
<sequence length="423" mass="46348">MFVPESGSSPSTLDPSVSWRSKWEDPDSSVGEATTAEPTTDPQQLFKLVQPSASIKARFLSVCNTLVYLRWYGSVPCILCHCKMPVRMEDVLGYLGDEGRVREYNEFLGGRDLRKDRGMIAKKGGEEEREAVEQGSKGSWFDIVGRVGWDDRGIRVGKKKDGDGEGLLPVGTRETEEGEGVQTTVEQPTISPNSPPTHNSTTTPAIHQNPNTWYIFPPKLVYGESPKILFVPPRSFISMVQLRILRRTRSRSLARAFASSPTPPTTPFGDVNTVVVTSYGINQTAYNEGLEETKEGRIPAKLEKLQRANTIRSMSVLTRCGNHTEFSLIAYSDPGGGLPNWAVRSVVGTLVGIEPFRFFHRVAEGARRKAEGAGINQDGKVRVGISQMGYAGFWEMPEKWGHGEGGIGPDATTGGNVDAEDPS</sequence>
<evidence type="ECO:0000313" key="3">
    <source>
        <dbReference type="Proteomes" id="UP001165065"/>
    </source>
</evidence>
<evidence type="ECO:0000256" key="1">
    <source>
        <dbReference type="SAM" id="MobiDB-lite"/>
    </source>
</evidence>
<proteinExistence type="predicted"/>
<dbReference type="Gene3D" id="3.30.530.20">
    <property type="match status" value="1"/>
</dbReference>
<feature type="compositionally biased region" description="Low complexity" evidence="1">
    <location>
        <begin position="180"/>
        <end position="204"/>
    </location>
</feature>
<comment type="caution">
    <text evidence="2">The sequence shown here is derived from an EMBL/GenBank/DDBJ whole genome shotgun (WGS) entry which is preliminary data.</text>
</comment>
<keyword evidence="3" id="KW-1185">Reference proteome</keyword>
<dbReference type="EMBL" id="BRYA01001170">
    <property type="protein sequence ID" value="GMI39993.1"/>
    <property type="molecule type" value="Genomic_DNA"/>
</dbReference>
<gene>
    <name evidence="2" type="ORF">TrCOL_g2019</name>
</gene>
<feature type="region of interest" description="Disordered" evidence="1">
    <location>
        <begin position="401"/>
        <end position="423"/>
    </location>
</feature>
<name>A0A9W7GAS8_9STRA</name>